<evidence type="ECO:0000313" key="1">
    <source>
        <dbReference type="EMBL" id="KAK7083753.1"/>
    </source>
</evidence>
<keyword evidence="2" id="KW-1185">Reference proteome</keyword>
<comment type="caution">
    <text evidence="1">The sequence shown here is derived from an EMBL/GenBank/DDBJ whole genome shotgun (WGS) entry which is preliminary data.</text>
</comment>
<reference evidence="1 2" key="1">
    <citation type="submission" date="2023-11" db="EMBL/GenBank/DDBJ databases">
        <title>Halocaridina rubra genome assembly.</title>
        <authorList>
            <person name="Smith C."/>
        </authorList>
    </citation>
    <scope>NUCLEOTIDE SEQUENCE [LARGE SCALE GENOMIC DNA]</scope>
    <source>
        <strain evidence="1">EP-1</strain>
        <tissue evidence="1">Whole</tissue>
    </source>
</reference>
<proteinExistence type="predicted"/>
<evidence type="ECO:0000313" key="2">
    <source>
        <dbReference type="Proteomes" id="UP001381693"/>
    </source>
</evidence>
<dbReference type="AlphaFoldDB" id="A0AAN9ACU9"/>
<protein>
    <submittedName>
        <fullName evidence="1">Uncharacterized protein</fullName>
    </submittedName>
</protein>
<gene>
    <name evidence="1" type="ORF">SK128_027382</name>
</gene>
<dbReference type="Proteomes" id="UP001381693">
    <property type="component" value="Unassembled WGS sequence"/>
</dbReference>
<accession>A0AAN9ACU9</accession>
<sequence length="75" mass="8072">MYRKDLSTPLIYFSFVSDGGGSAAFLSLSEVKLLCVWSVHGWVSAGELHMLLAYNWTSLLDSGGGGPMFELAAGR</sequence>
<name>A0AAN9ACU9_HALRR</name>
<organism evidence="1 2">
    <name type="scientific">Halocaridina rubra</name>
    <name type="common">Hawaiian red shrimp</name>
    <dbReference type="NCBI Taxonomy" id="373956"/>
    <lineage>
        <taxon>Eukaryota</taxon>
        <taxon>Metazoa</taxon>
        <taxon>Ecdysozoa</taxon>
        <taxon>Arthropoda</taxon>
        <taxon>Crustacea</taxon>
        <taxon>Multicrustacea</taxon>
        <taxon>Malacostraca</taxon>
        <taxon>Eumalacostraca</taxon>
        <taxon>Eucarida</taxon>
        <taxon>Decapoda</taxon>
        <taxon>Pleocyemata</taxon>
        <taxon>Caridea</taxon>
        <taxon>Atyoidea</taxon>
        <taxon>Atyidae</taxon>
        <taxon>Halocaridina</taxon>
    </lineage>
</organism>
<dbReference type="EMBL" id="JAXCGZ010002572">
    <property type="protein sequence ID" value="KAK7083753.1"/>
    <property type="molecule type" value="Genomic_DNA"/>
</dbReference>